<gene>
    <name evidence="2" type="ORF">EEB11_13650</name>
</gene>
<reference evidence="2 3" key="1">
    <citation type="submission" date="2018-11" db="EMBL/GenBank/DDBJ databases">
        <title>Tabrizicola sp. isolated from sediment of alpine lake.</title>
        <authorList>
            <person name="Liu Z."/>
        </authorList>
    </citation>
    <scope>NUCLEOTIDE SEQUENCE [LARGE SCALE GENOMIC DNA]</scope>
    <source>
        <strain evidence="2 3">DRYC-M-16</strain>
    </source>
</reference>
<name>A0ABY2KIV8_9RHOB</name>
<feature type="chain" id="PRO_5045778168" evidence="1">
    <location>
        <begin position="26"/>
        <end position="141"/>
    </location>
</feature>
<comment type="caution">
    <text evidence="2">The sequence shown here is derived from an EMBL/GenBank/DDBJ whole genome shotgun (WGS) entry which is preliminary data.</text>
</comment>
<sequence>MGSTAMTKAGILAGGLVFAGMMAQAQVQAPSVPVEAGVSAGSAVNLYLHPFLTPEELTTLRLVATNDQALSLFVTSRAGHAALAVSPQDGFVRNGSPVPSAVALGDLPDAAAARAAALAACDQARVGQEPCVVVLDVAPAP</sequence>
<keyword evidence="1" id="KW-0732">Signal</keyword>
<dbReference type="EMBL" id="RPEM01000009">
    <property type="protein sequence ID" value="TGD42335.1"/>
    <property type="molecule type" value="Genomic_DNA"/>
</dbReference>
<feature type="signal peptide" evidence="1">
    <location>
        <begin position="1"/>
        <end position="25"/>
    </location>
</feature>
<evidence type="ECO:0000256" key="1">
    <source>
        <dbReference type="SAM" id="SignalP"/>
    </source>
</evidence>
<evidence type="ECO:0000313" key="2">
    <source>
        <dbReference type="EMBL" id="TGD42335.1"/>
    </source>
</evidence>
<accession>A0ABY2KIV8</accession>
<protein>
    <submittedName>
        <fullName evidence="2">Uncharacterized protein</fullName>
    </submittedName>
</protein>
<dbReference type="Proteomes" id="UP000297741">
    <property type="component" value="Unassembled WGS sequence"/>
</dbReference>
<organism evidence="2 3">
    <name type="scientific">Pseudotabrizicola sediminis</name>
    <dbReference type="NCBI Taxonomy" id="2486418"/>
    <lineage>
        <taxon>Bacteria</taxon>
        <taxon>Pseudomonadati</taxon>
        <taxon>Pseudomonadota</taxon>
        <taxon>Alphaproteobacteria</taxon>
        <taxon>Rhodobacterales</taxon>
        <taxon>Paracoccaceae</taxon>
        <taxon>Pseudotabrizicola</taxon>
    </lineage>
</organism>
<evidence type="ECO:0000313" key="3">
    <source>
        <dbReference type="Proteomes" id="UP000297741"/>
    </source>
</evidence>
<proteinExistence type="predicted"/>
<keyword evidence="3" id="KW-1185">Reference proteome</keyword>